<dbReference type="AlphaFoldDB" id="A0A2D0IPC9"/>
<evidence type="ECO:0000313" key="1">
    <source>
        <dbReference type="EMBL" id="PHM23727.1"/>
    </source>
</evidence>
<reference evidence="1 2" key="1">
    <citation type="journal article" date="2017" name="Nat. Microbiol.">
        <title>Natural product diversity associated with the nematode symbionts Photorhabdus and Xenorhabdus.</title>
        <authorList>
            <person name="Tobias N.J."/>
            <person name="Wolff H."/>
            <person name="Djahanschiri B."/>
            <person name="Grundmann F."/>
            <person name="Kronenwerth M."/>
            <person name="Shi Y.M."/>
            <person name="Simonyi S."/>
            <person name="Grun P."/>
            <person name="Shapiro-Ilan D."/>
            <person name="Pidot S.J."/>
            <person name="Stinear T.P."/>
            <person name="Ebersberger I."/>
            <person name="Bode H.B."/>
        </authorList>
    </citation>
    <scope>NUCLEOTIDE SEQUENCE [LARGE SCALE GENOMIC DNA]</scope>
    <source>
        <strain evidence="1 2">DSM 16342</strain>
    </source>
</reference>
<dbReference type="EMBL" id="NIBS01000033">
    <property type="protein sequence ID" value="PHM23727.1"/>
    <property type="molecule type" value="Genomic_DNA"/>
</dbReference>
<accession>A0A2D0IPC9</accession>
<comment type="caution">
    <text evidence="1">The sequence shown here is derived from an EMBL/GenBank/DDBJ whole genome shotgun (WGS) entry which is preliminary data.</text>
</comment>
<proteinExistence type="predicted"/>
<organism evidence="1 2">
    <name type="scientific">Xenorhabdus budapestensis</name>
    <dbReference type="NCBI Taxonomy" id="290110"/>
    <lineage>
        <taxon>Bacteria</taxon>
        <taxon>Pseudomonadati</taxon>
        <taxon>Pseudomonadota</taxon>
        <taxon>Gammaproteobacteria</taxon>
        <taxon>Enterobacterales</taxon>
        <taxon>Morganellaceae</taxon>
        <taxon>Xenorhabdus</taxon>
    </lineage>
</organism>
<dbReference type="OrthoDB" id="6571492at2"/>
<sequence>MQKKEPVIIANGNSIEEIYQWMENKLEARRDVVTLARQVEYINKEREKTNKQFNDAVNQSQLNISKQDYERETNNNPLIELERERWELIRQLGWSYPKVDERDYESPVRDCNDCCRFPSSLSQEKG</sequence>
<dbReference type="RefSeq" id="WP_099137279.1">
    <property type="nucleotide sequence ID" value="NZ_CAWNNJ010000101.1"/>
</dbReference>
<dbReference type="Proteomes" id="UP000225833">
    <property type="component" value="Unassembled WGS sequence"/>
</dbReference>
<protein>
    <submittedName>
        <fullName evidence="1">Uncharacterized protein</fullName>
    </submittedName>
</protein>
<gene>
    <name evidence="1" type="ORF">Xbud_03498</name>
</gene>
<name>A0A2D0IPC9_XENBU</name>
<evidence type="ECO:0000313" key="2">
    <source>
        <dbReference type="Proteomes" id="UP000225833"/>
    </source>
</evidence>